<comment type="caution">
    <text evidence="1">The sequence shown here is derived from an EMBL/GenBank/DDBJ whole genome shotgun (WGS) entry which is preliminary data.</text>
</comment>
<gene>
    <name evidence="1" type="ORF">L1987_57043</name>
</gene>
<reference evidence="1 2" key="2">
    <citation type="journal article" date="2022" name="Mol. Ecol. Resour.">
        <title>The genomes of chicory, endive, great burdock and yacon provide insights into Asteraceae paleo-polyploidization history and plant inulin production.</title>
        <authorList>
            <person name="Fan W."/>
            <person name="Wang S."/>
            <person name="Wang H."/>
            <person name="Wang A."/>
            <person name="Jiang F."/>
            <person name="Liu H."/>
            <person name="Zhao H."/>
            <person name="Xu D."/>
            <person name="Zhang Y."/>
        </authorList>
    </citation>
    <scope>NUCLEOTIDE SEQUENCE [LARGE SCALE GENOMIC DNA]</scope>
    <source>
        <strain evidence="2">cv. Yunnan</strain>
        <tissue evidence="1">Leaves</tissue>
    </source>
</reference>
<dbReference type="Proteomes" id="UP001056120">
    <property type="component" value="Linkage Group LG19"/>
</dbReference>
<sequence>MVTTVTGAAGVVVHGGNDGSGGGSAGNTNCFFILPHTPPLPLPFHSIDCILVLTLKFIGLCSRLKVFAFVFIRFQQVMF</sequence>
<name>A0ACB9DBU1_9ASTR</name>
<organism evidence="1 2">
    <name type="scientific">Smallanthus sonchifolius</name>
    <dbReference type="NCBI Taxonomy" id="185202"/>
    <lineage>
        <taxon>Eukaryota</taxon>
        <taxon>Viridiplantae</taxon>
        <taxon>Streptophyta</taxon>
        <taxon>Embryophyta</taxon>
        <taxon>Tracheophyta</taxon>
        <taxon>Spermatophyta</taxon>
        <taxon>Magnoliopsida</taxon>
        <taxon>eudicotyledons</taxon>
        <taxon>Gunneridae</taxon>
        <taxon>Pentapetalae</taxon>
        <taxon>asterids</taxon>
        <taxon>campanulids</taxon>
        <taxon>Asterales</taxon>
        <taxon>Asteraceae</taxon>
        <taxon>Asteroideae</taxon>
        <taxon>Heliantheae alliance</taxon>
        <taxon>Millerieae</taxon>
        <taxon>Smallanthus</taxon>
    </lineage>
</organism>
<evidence type="ECO:0000313" key="2">
    <source>
        <dbReference type="Proteomes" id="UP001056120"/>
    </source>
</evidence>
<dbReference type="EMBL" id="CM042036">
    <property type="protein sequence ID" value="KAI3743971.1"/>
    <property type="molecule type" value="Genomic_DNA"/>
</dbReference>
<keyword evidence="2" id="KW-1185">Reference proteome</keyword>
<accession>A0ACB9DBU1</accession>
<proteinExistence type="predicted"/>
<reference evidence="2" key="1">
    <citation type="journal article" date="2022" name="Mol. Ecol. Resour.">
        <title>The genomes of chicory, endive, great burdock and yacon provide insights into Asteraceae palaeo-polyploidization history and plant inulin production.</title>
        <authorList>
            <person name="Fan W."/>
            <person name="Wang S."/>
            <person name="Wang H."/>
            <person name="Wang A."/>
            <person name="Jiang F."/>
            <person name="Liu H."/>
            <person name="Zhao H."/>
            <person name="Xu D."/>
            <person name="Zhang Y."/>
        </authorList>
    </citation>
    <scope>NUCLEOTIDE SEQUENCE [LARGE SCALE GENOMIC DNA]</scope>
    <source>
        <strain evidence="2">cv. Yunnan</strain>
    </source>
</reference>
<evidence type="ECO:0000313" key="1">
    <source>
        <dbReference type="EMBL" id="KAI3743971.1"/>
    </source>
</evidence>
<protein>
    <submittedName>
        <fullName evidence="1">Uncharacterized protein</fullName>
    </submittedName>
</protein>